<dbReference type="EMBL" id="JAAGRR010000008">
    <property type="protein sequence ID" value="NDY41543.1"/>
    <property type="molecule type" value="Genomic_DNA"/>
</dbReference>
<evidence type="ECO:0000313" key="10">
    <source>
        <dbReference type="Proteomes" id="UP000469346"/>
    </source>
</evidence>
<evidence type="ECO:0000256" key="3">
    <source>
        <dbReference type="ARBA" id="ARBA00022763"/>
    </source>
</evidence>
<dbReference type="Pfam" id="PF03852">
    <property type="entry name" value="Vsr"/>
    <property type="match status" value="1"/>
</dbReference>
<proteinExistence type="inferred from homology"/>
<organism evidence="9 10">
    <name type="scientific">Dissulfurirhabdus thermomarina</name>
    <dbReference type="NCBI Taxonomy" id="1765737"/>
    <lineage>
        <taxon>Bacteria</taxon>
        <taxon>Deltaproteobacteria</taxon>
        <taxon>Dissulfurirhabdaceae</taxon>
        <taxon>Dissulfurirhabdus</taxon>
    </lineage>
</organism>
<gene>
    <name evidence="9" type="ORF">G3N55_01585</name>
</gene>
<dbReference type="Gene3D" id="3.40.960.10">
    <property type="entry name" value="VSR Endonuclease"/>
    <property type="match status" value="1"/>
</dbReference>
<dbReference type="AlphaFoldDB" id="A0A6N9TN96"/>
<evidence type="ECO:0000256" key="6">
    <source>
        <dbReference type="ARBA" id="ARBA00029466"/>
    </source>
</evidence>
<evidence type="ECO:0000259" key="8">
    <source>
        <dbReference type="Pfam" id="PF04480"/>
    </source>
</evidence>
<dbReference type="GO" id="GO:0016787">
    <property type="term" value="F:hydrolase activity"/>
    <property type="evidence" value="ECO:0007669"/>
    <property type="project" value="UniProtKB-KW"/>
</dbReference>
<evidence type="ECO:0000256" key="4">
    <source>
        <dbReference type="ARBA" id="ARBA00022801"/>
    </source>
</evidence>
<evidence type="ECO:0000256" key="2">
    <source>
        <dbReference type="ARBA" id="ARBA00022759"/>
    </source>
</evidence>
<keyword evidence="4" id="KW-0378">Hydrolase</keyword>
<keyword evidence="3" id="KW-0227">DNA damage</keyword>
<dbReference type="NCBIfam" id="TIGR00632">
    <property type="entry name" value="vsr"/>
    <property type="match status" value="1"/>
</dbReference>
<reference evidence="9 10" key="1">
    <citation type="submission" date="2020-02" db="EMBL/GenBank/DDBJ databases">
        <title>Comparative genomics of sulfur disproportionating microorganisms.</title>
        <authorList>
            <person name="Ward L.M."/>
            <person name="Bertran E."/>
            <person name="Johnston D.T."/>
        </authorList>
    </citation>
    <scope>NUCLEOTIDE SEQUENCE [LARGE SCALE GENOMIC DNA]</scope>
    <source>
        <strain evidence="9 10">DSM 100025</strain>
    </source>
</reference>
<comment type="similarity">
    <text evidence="6">Belongs to the Vsr family.</text>
</comment>
<keyword evidence="2 9" id="KW-0255">Endonuclease</keyword>
<evidence type="ECO:0000256" key="7">
    <source>
        <dbReference type="SAM" id="MobiDB-lite"/>
    </source>
</evidence>
<dbReference type="RefSeq" id="WP_163297698.1">
    <property type="nucleotide sequence ID" value="NZ_JAAGRR010000008.1"/>
</dbReference>
<feature type="domain" description="DUF559" evidence="8">
    <location>
        <begin position="119"/>
        <end position="159"/>
    </location>
</feature>
<evidence type="ECO:0000256" key="5">
    <source>
        <dbReference type="ARBA" id="ARBA00023204"/>
    </source>
</evidence>
<feature type="compositionally biased region" description="Basic residues" evidence="7">
    <location>
        <begin position="1"/>
        <end position="14"/>
    </location>
</feature>
<dbReference type="CDD" id="cd00221">
    <property type="entry name" value="Vsr"/>
    <property type="match status" value="1"/>
</dbReference>
<feature type="region of interest" description="Disordered" evidence="7">
    <location>
        <begin position="1"/>
        <end position="35"/>
    </location>
</feature>
<dbReference type="InterPro" id="IPR007569">
    <property type="entry name" value="DUF559"/>
</dbReference>
<dbReference type="Pfam" id="PF04480">
    <property type="entry name" value="DUF559"/>
    <property type="match status" value="1"/>
</dbReference>
<accession>A0A6N9TN96</accession>
<dbReference type="InterPro" id="IPR011335">
    <property type="entry name" value="Restrct_endonuc-II-like"/>
</dbReference>
<dbReference type="InterPro" id="IPR004603">
    <property type="entry name" value="DNA_mismatch_endonuc_vsr"/>
</dbReference>
<sequence>MSKKKKGRKRKAGHRSWAPRNAPIEGGHRGDIMSPEKRSALMSRIRGTNTGPEMIIMEALRDKGAEFESHCRDLPGRPDIVFRNVELAVFIDGDFWHGWRFPLWEGKLSPKWKEKIAANRERDQRNFRKLRRMGWKVIRIWEHQVENDPEACVQRILAAYKERLGGGKERT</sequence>
<dbReference type="SUPFAM" id="SSF52980">
    <property type="entry name" value="Restriction endonuclease-like"/>
    <property type="match status" value="1"/>
</dbReference>
<keyword evidence="5" id="KW-0234">DNA repair</keyword>
<protein>
    <submittedName>
        <fullName evidence="9">Very short patch repair endonuclease</fullName>
    </submittedName>
</protein>
<evidence type="ECO:0000313" key="9">
    <source>
        <dbReference type="EMBL" id="NDY41543.1"/>
    </source>
</evidence>
<dbReference type="GO" id="GO:0004519">
    <property type="term" value="F:endonuclease activity"/>
    <property type="evidence" value="ECO:0007669"/>
    <property type="project" value="UniProtKB-KW"/>
</dbReference>
<evidence type="ECO:0000256" key="1">
    <source>
        <dbReference type="ARBA" id="ARBA00022722"/>
    </source>
</evidence>
<dbReference type="GO" id="GO:0006298">
    <property type="term" value="P:mismatch repair"/>
    <property type="evidence" value="ECO:0007669"/>
    <property type="project" value="InterPro"/>
</dbReference>
<keyword evidence="10" id="KW-1185">Reference proteome</keyword>
<keyword evidence="1" id="KW-0540">Nuclease</keyword>
<feature type="compositionally biased region" description="Basic and acidic residues" evidence="7">
    <location>
        <begin position="26"/>
        <end position="35"/>
    </location>
</feature>
<dbReference type="Proteomes" id="UP000469346">
    <property type="component" value="Unassembled WGS sequence"/>
</dbReference>
<comment type="caution">
    <text evidence="9">The sequence shown here is derived from an EMBL/GenBank/DDBJ whole genome shotgun (WGS) entry which is preliminary data.</text>
</comment>
<name>A0A6N9TN96_DISTH</name>